<evidence type="ECO:0000313" key="2">
    <source>
        <dbReference type="Proteomes" id="UP001642464"/>
    </source>
</evidence>
<keyword evidence="1" id="KW-0560">Oxidoreductase</keyword>
<accession>A0ABP0HUW6</accession>
<gene>
    <name evidence="1" type="ORF">SCF082_LOCUS3732</name>
</gene>
<protein>
    <submittedName>
        <fullName evidence="1">Mitochondrial (Ethylmalonic encephalopathy protein 1 homolog) (Hepatoma subtracted clone one protein) (Sulfur dioxygenase ETHE1)</fullName>
    </submittedName>
</protein>
<evidence type="ECO:0000313" key="1">
    <source>
        <dbReference type="EMBL" id="CAK8993960.1"/>
    </source>
</evidence>
<keyword evidence="2" id="KW-1185">Reference proteome</keyword>
<name>A0ABP0HUW6_9DINO</name>
<organism evidence="1 2">
    <name type="scientific">Durusdinium trenchii</name>
    <dbReference type="NCBI Taxonomy" id="1381693"/>
    <lineage>
        <taxon>Eukaryota</taxon>
        <taxon>Sar</taxon>
        <taxon>Alveolata</taxon>
        <taxon>Dinophyceae</taxon>
        <taxon>Suessiales</taxon>
        <taxon>Symbiodiniaceae</taxon>
        <taxon>Durusdinium</taxon>
    </lineage>
</organism>
<dbReference type="SUPFAM" id="SSF56281">
    <property type="entry name" value="Metallo-hydrolase/oxidoreductase"/>
    <property type="match status" value="1"/>
</dbReference>
<proteinExistence type="predicted"/>
<keyword evidence="1" id="KW-0223">Dioxygenase</keyword>
<reference evidence="1 2" key="1">
    <citation type="submission" date="2024-02" db="EMBL/GenBank/DDBJ databases">
        <authorList>
            <person name="Chen Y."/>
            <person name="Shah S."/>
            <person name="Dougan E. K."/>
            <person name="Thang M."/>
            <person name="Chan C."/>
        </authorList>
    </citation>
    <scope>NUCLEOTIDE SEQUENCE [LARGE SCALE GENOMIC DNA]</scope>
</reference>
<comment type="caution">
    <text evidence="1">The sequence shown here is derived from an EMBL/GenBank/DDBJ whole genome shotgun (WGS) entry which is preliminary data.</text>
</comment>
<dbReference type="InterPro" id="IPR001279">
    <property type="entry name" value="Metallo-B-lactamas"/>
</dbReference>
<dbReference type="PANTHER" id="PTHR43084">
    <property type="entry name" value="PERSULFIDE DIOXYGENASE ETHE1"/>
    <property type="match status" value="1"/>
</dbReference>
<dbReference type="InterPro" id="IPR036866">
    <property type="entry name" value="RibonucZ/Hydroxyglut_hydro"/>
</dbReference>
<dbReference type="Gene3D" id="3.60.15.10">
    <property type="entry name" value="Ribonuclease Z/Hydroxyacylglutathione hydrolase-like"/>
    <property type="match status" value="1"/>
</dbReference>
<sequence>MPEVQTIISEASGAKADLHIRHGDKINFGNLRLEARATPGHTDGCMTFLLQTKTAGFAFTGDTLLIRGCGRTDFQQGNARLLYKNVHEQIFTLPGDTFVCPGHDYKSRNVSTVEEERRFNPRLTKPVDEFVHLMDNLGLPYPKKIDVAVPGNMVCGVQDGA</sequence>
<dbReference type="InterPro" id="IPR051682">
    <property type="entry name" value="Mito_Persulfide_Diox"/>
</dbReference>
<dbReference type="Proteomes" id="UP001642464">
    <property type="component" value="Unassembled WGS sequence"/>
</dbReference>
<dbReference type="PANTHER" id="PTHR43084:SF1">
    <property type="entry name" value="PERSULFIDE DIOXYGENASE ETHE1, MITOCHONDRIAL"/>
    <property type="match status" value="1"/>
</dbReference>
<dbReference type="GO" id="GO:0051213">
    <property type="term" value="F:dioxygenase activity"/>
    <property type="evidence" value="ECO:0007669"/>
    <property type="project" value="UniProtKB-KW"/>
</dbReference>
<dbReference type="Pfam" id="PF00753">
    <property type="entry name" value="Lactamase_B"/>
    <property type="match status" value="1"/>
</dbReference>
<dbReference type="EMBL" id="CAXAMM010001914">
    <property type="protein sequence ID" value="CAK8993960.1"/>
    <property type="molecule type" value="Genomic_DNA"/>
</dbReference>